<dbReference type="PROSITE" id="PS50294">
    <property type="entry name" value="WD_REPEATS_REGION"/>
    <property type="match status" value="2"/>
</dbReference>
<keyword evidence="4" id="KW-0677">Repeat</keyword>
<feature type="repeat" description="WD" evidence="7">
    <location>
        <begin position="17"/>
        <end position="49"/>
    </location>
</feature>
<evidence type="ECO:0000256" key="3">
    <source>
        <dbReference type="ARBA" id="ARBA00022664"/>
    </source>
</evidence>
<dbReference type="EMBL" id="JBDODL010002374">
    <property type="protein sequence ID" value="MES1922195.1"/>
    <property type="molecule type" value="Genomic_DNA"/>
</dbReference>
<dbReference type="Proteomes" id="UP001439008">
    <property type="component" value="Unassembled WGS sequence"/>
</dbReference>
<dbReference type="InterPro" id="IPR044633">
    <property type="entry name" value="CstF1-like"/>
</dbReference>
<accession>A0ABV2AR91</accession>
<evidence type="ECO:0000256" key="1">
    <source>
        <dbReference type="ARBA" id="ARBA00004123"/>
    </source>
</evidence>
<dbReference type="InterPro" id="IPR015943">
    <property type="entry name" value="WD40/YVTN_repeat-like_dom_sf"/>
</dbReference>
<evidence type="ECO:0000313" key="8">
    <source>
        <dbReference type="EMBL" id="MES1922195.1"/>
    </source>
</evidence>
<evidence type="ECO:0000256" key="4">
    <source>
        <dbReference type="ARBA" id="ARBA00022737"/>
    </source>
</evidence>
<keyword evidence="3" id="KW-0507">mRNA processing</keyword>
<dbReference type="CDD" id="cd00200">
    <property type="entry name" value="WD40"/>
    <property type="match status" value="1"/>
</dbReference>
<dbReference type="InterPro" id="IPR019775">
    <property type="entry name" value="WD40_repeat_CS"/>
</dbReference>
<feature type="repeat" description="WD" evidence="7">
    <location>
        <begin position="157"/>
        <end position="191"/>
    </location>
</feature>
<keyword evidence="9" id="KW-1185">Reference proteome</keyword>
<evidence type="ECO:0000313" key="9">
    <source>
        <dbReference type="Proteomes" id="UP001439008"/>
    </source>
</evidence>
<gene>
    <name evidence="8" type="ORF">MHBO_003708</name>
</gene>
<feature type="repeat" description="WD" evidence="7">
    <location>
        <begin position="237"/>
        <end position="272"/>
    </location>
</feature>
<dbReference type="InterPro" id="IPR001680">
    <property type="entry name" value="WD40_rpt"/>
</dbReference>
<evidence type="ECO:0000256" key="7">
    <source>
        <dbReference type="PROSITE-ProRule" id="PRU00221"/>
    </source>
</evidence>
<keyword evidence="5" id="KW-0539">Nucleus</keyword>
<dbReference type="PROSITE" id="PS00678">
    <property type="entry name" value="WD_REPEATS_1"/>
    <property type="match status" value="1"/>
</dbReference>
<proteinExistence type="predicted"/>
<comment type="subcellular location">
    <subcellularLocation>
        <location evidence="1">Nucleus</location>
    </subcellularLocation>
</comment>
<organism evidence="8 9">
    <name type="scientific">Bonamia ostreae</name>
    <dbReference type="NCBI Taxonomy" id="126728"/>
    <lineage>
        <taxon>Eukaryota</taxon>
        <taxon>Sar</taxon>
        <taxon>Rhizaria</taxon>
        <taxon>Endomyxa</taxon>
        <taxon>Ascetosporea</taxon>
        <taxon>Haplosporida</taxon>
        <taxon>Bonamia</taxon>
    </lineage>
</organism>
<reference evidence="8 9" key="1">
    <citation type="journal article" date="2024" name="BMC Biol.">
        <title>Comparative genomics of Ascetosporea gives new insight into the evolutionary basis for animal parasitism in Rhizaria.</title>
        <authorList>
            <person name="Hiltunen Thoren M."/>
            <person name="Onut-Brannstrom I."/>
            <person name="Alfjorden A."/>
            <person name="Peckova H."/>
            <person name="Swords F."/>
            <person name="Hooper C."/>
            <person name="Holzer A.S."/>
            <person name="Bass D."/>
            <person name="Burki F."/>
        </authorList>
    </citation>
    <scope>NUCLEOTIDE SEQUENCE [LARGE SCALE GENOMIC DNA]</scope>
    <source>
        <strain evidence="8">20-A016</strain>
    </source>
</reference>
<dbReference type="SUPFAM" id="SSF50978">
    <property type="entry name" value="WD40 repeat-like"/>
    <property type="match status" value="1"/>
</dbReference>
<feature type="repeat" description="WD" evidence="7">
    <location>
        <begin position="106"/>
        <end position="138"/>
    </location>
</feature>
<evidence type="ECO:0000256" key="2">
    <source>
        <dbReference type="ARBA" id="ARBA00022574"/>
    </source>
</evidence>
<keyword evidence="2 7" id="KW-0853">WD repeat</keyword>
<sequence>MEFSDDTVSLKPVVRTFYDNVAPVNDLDFHPKATLLISCSQDNSIKFFDHEKMIQKKAYNEIVERKNIRSIQFHPSGEYIISAGDNRFIRIINVQNFKTFISRDSLKQHKHPINQVRYNEDGKTYVSCSKDGQIKFWDGLNNICYRTIENAHGGAPVSSIHFSQNSKLLLSCGPDSTARIWDVGTGQEWLKIQGFRNDSYRSNAVFFHSDAFVLCPDKTSNSIFAFDKNTGKKVRQFLGHSKPVKCLSVSQSEPAFLSCSFDHRARFWGEEF</sequence>
<dbReference type="Gene3D" id="2.130.10.10">
    <property type="entry name" value="YVTN repeat-like/Quinoprotein amine dehydrogenase"/>
    <property type="match status" value="2"/>
</dbReference>
<dbReference type="PANTHER" id="PTHR44133">
    <property type="entry name" value="CLEAVAGE STIMULATION FACTOR SUBUNIT 1"/>
    <property type="match status" value="1"/>
</dbReference>
<dbReference type="PANTHER" id="PTHR44133:SF2">
    <property type="entry name" value="CLEAVAGE STIMULATION FACTOR SUBUNIT 1"/>
    <property type="match status" value="1"/>
</dbReference>
<evidence type="ECO:0000256" key="5">
    <source>
        <dbReference type="ARBA" id="ARBA00023242"/>
    </source>
</evidence>
<comment type="caution">
    <text evidence="8">The sequence shown here is derived from an EMBL/GenBank/DDBJ whole genome shotgun (WGS) entry which is preliminary data.</text>
</comment>
<dbReference type="PROSITE" id="PS50082">
    <property type="entry name" value="WD_REPEATS_2"/>
    <property type="match status" value="4"/>
</dbReference>
<dbReference type="Pfam" id="PF00400">
    <property type="entry name" value="WD40"/>
    <property type="match status" value="5"/>
</dbReference>
<name>A0ABV2AR91_9EUKA</name>
<dbReference type="SMART" id="SM00320">
    <property type="entry name" value="WD40"/>
    <property type="match status" value="5"/>
</dbReference>
<protein>
    <recommendedName>
        <fullName evidence="6">Cleavage stimulation factor 50 kDa subunit</fullName>
    </recommendedName>
</protein>
<evidence type="ECO:0000256" key="6">
    <source>
        <dbReference type="ARBA" id="ARBA00029851"/>
    </source>
</evidence>
<dbReference type="InterPro" id="IPR036322">
    <property type="entry name" value="WD40_repeat_dom_sf"/>
</dbReference>